<organism evidence="4 5">
    <name type="scientific">Caenimonas sedimenti</name>
    <dbReference type="NCBI Taxonomy" id="2596921"/>
    <lineage>
        <taxon>Bacteria</taxon>
        <taxon>Pseudomonadati</taxon>
        <taxon>Pseudomonadota</taxon>
        <taxon>Betaproteobacteria</taxon>
        <taxon>Burkholderiales</taxon>
        <taxon>Comamonadaceae</taxon>
        <taxon>Caenimonas</taxon>
    </lineage>
</organism>
<proteinExistence type="predicted"/>
<feature type="compositionally biased region" description="Polar residues" evidence="1">
    <location>
        <begin position="684"/>
        <end position="698"/>
    </location>
</feature>
<dbReference type="OrthoDB" id="9180424at2"/>
<evidence type="ECO:0000256" key="3">
    <source>
        <dbReference type="SAM" id="SignalP"/>
    </source>
</evidence>
<evidence type="ECO:0000313" key="4">
    <source>
        <dbReference type="EMBL" id="TWO69948.1"/>
    </source>
</evidence>
<protein>
    <recommendedName>
        <fullName evidence="6">Tetratricopeptide repeat protein</fullName>
    </recommendedName>
</protein>
<evidence type="ECO:0008006" key="6">
    <source>
        <dbReference type="Google" id="ProtNLM"/>
    </source>
</evidence>
<dbReference type="AlphaFoldDB" id="A0A562ZNQ3"/>
<evidence type="ECO:0000256" key="2">
    <source>
        <dbReference type="SAM" id="Phobius"/>
    </source>
</evidence>
<dbReference type="EMBL" id="VOBQ01000013">
    <property type="protein sequence ID" value="TWO69948.1"/>
    <property type="molecule type" value="Genomic_DNA"/>
</dbReference>
<feature type="region of interest" description="Disordered" evidence="1">
    <location>
        <begin position="141"/>
        <end position="235"/>
    </location>
</feature>
<feature type="signal peptide" evidence="3">
    <location>
        <begin position="1"/>
        <end position="25"/>
    </location>
</feature>
<sequence>MVQKVRFRWLVMAAAALLPVAEASALTLGRARGAVLIGRPLDLAIPVTLEAAESEVPCVDGEVFYGDHRVDQRLNVRWEPGPDRQGVLRVGIPTQVDEPMVTLYLRVGCVSRVTRRYVLLAELPPEQEPAVPLVNVPRPAAAQLPRTPPSPSGTEGRAPVERRGGAGASAPRTPAAPPIDGPPVEKAAPSRAPAAAAAPREPTAREQRAAARREAAATRAASPRPAPAAPGRPRLKLEPLELMAERDPTLRLSSELQLPPNPDPKARTWASALWQALSKPPEEAAQEAQRLQAIEAEMKSLRALTQQNTAALNTMAGQVEKARSERNQITMVAAGLLALLLLAGAAFWWFWMRGRQEARNRWFAGDDTGLGDLAPAEPPAAPDRAAKEPALAASVAVPGVRPGAGASVRQDPVRTSPMAAVQSAEVFPEIERERTIPVEHGDFQASQGGSIRMVRVDELIDIQDKANFFLSIGQHDQAIAVLEGHVHDQVDTSALAWLDLLDLYHSLGRRAEFSRLRAEFRQQFNAQVPEFEEFDLPSGGLEDYGRALSRIVALWPSARVLEVIEESIFRKPGVAGADAFSLEAYRELILLYNIAREVIPQEDDGGPVSRRDGPLTDFSHTTLESLSSLDSNTLAAKDKLFKPPSSPRLGLDIDLDAPVEDDPTVSLVAPTQSAELEPLDFDTSWDSLEGNTLPPKNT</sequence>
<keyword evidence="2" id="KW-1133">Transmembrane helix</keyword>
<feature type="transmembrane region" description="Helical" evidence="2">
    <location>
        <begin position="329"/>
        <end position="351"/>
    </location>
</feature>
<name>A0A562ZNQ3_9BURK</name>
<reference evidence="4 5" key="1">
    <citation type="submission" date="2019-07" db="EMBL/GenBank/DDBJ databases">
        <title>Caenimonas sedimenti sp. nov., isolated from activated sludge.</title>
        <authorList>
            <person name="Xu J."/>
        </authorList>
    </citation>
    <scope>NUCLEOTIDE SEQUENCE [LARGE SCALE GENOMIC DNA]</scope>
    <source>
        <strain evidence="4 5">HX-9-20</strain>
    </source>
</reference>
<evidence type="ECO:0000313" key="5">
    <source>
        <dbReference type="Proteomes" id="UP000318199"/>
    </source>
</evidence>
<keyword evidence="5" id="KW-1185">Reference proteome</keyword>
<keyword evidence="3" id="KW-0732">Signal</keyword>
<feature type="compositionally biased region" description="Low complexity" evidence="1">
    <location>
        <begin position="187"/>
        <end position="201"/>
    </location>
</feature>
<comment type="caution">
    <text evidence="4">The sequence shown here is derived from an EMBL/GenBank/DDBJ whole genome shotgun (WGS) entry which is preliminary data.</text>
</comment>
<feature type="region of interest" description="Disordered" evidence="1">
    <location>
        <begin position="669"/>
        <end position="698"/>
    </location>
</feature>
<keyword evidence="2" id="KW-0472">Membrane</keyword>
<accession>A0A562ZNQ3</accession>
<feature type="chain" id="PRO_5022209517" description="Tetratricopeptide repeat protein" evidence="3">
    <location>
        <begin position="26"/>
        <end position="698"/>
    </location>
</feature>
<feature type="compositionally biased region" description="Basic and acidic residues" evidence="1">
    <location>
        <begin position="202"/>
        <end position="216"/>
    </location>
</feature>
<evidence type="ECO:0000256" key="1">
    <source>
        <dbReference type="SAM" id="MobiDB-lite"/>
    </source>
</evidence>
<dbReference type="Proteomes" id="UP000318199">
    <property type="component" value="Unassembled WGS sequence"/>
</dbReference>
<keyword evidence="2" id="KW-0812">Transmembrane</keyword>
<gene>
    <name evidence="4" type="ORF">FN976_16500</name>
</gene>